<comment type="caution">
    <text evidence="2">The sequence shown here is derived from an EMBL/GenBank/DDBJ whole genome shotgun (WGS) entry which is preliminary data.</text>
</comment>
<organism evidence="2 3">
    <name type="scientific">Robbsia andropogonis</name>
    <dbReference type="NCBI Taxonomy" id="28092"/>
    <lineage>
        <taxon>Bacteria</taxon>
        <taxon>Pseudomonadati</taxon>
        <taxon>Pseudomonadota</taxon>
        <taxon>Betaproteobacteria</taxon>
        <taxon>Burkholderiales</taxon>
        <taxon>Burkholderiaceae</taxon>
        <taxon>Robbsia</taxon>
    </lineage>
</organism>
<dbReference type="PATRIC" id="fig|28092.6.peg.226"/>
<dbReference type="Pfam" id="PF00293">
    <property type="entry name" value="NUDIX"/>
    <property type="match status" value="1"/>
</dbReference>
<dbReference type="SUPFAM" id="SSF55811">
    <property type="entry name" value="Nudix"/>
    <property type="match status" value="1"/>
</dbReference>
<evidence type="ECO:0000313" key="2">
    <source>
        <dbReference type="EMBL" id="KKB65411.1"/>
    </source>
</evidence>
<dbReference type="AlphaFoldDB" id="A0A0F5K5K3"/>
<feature type="domain" description="Nudix hydrolase" evidence="1">
    <location>
        <begin position="152"/>
        <end position="290"/>
    </location>
</feature>
<dbReference type="CDD" id="cd03676">
    <property type="entry name" value="NUDIX_Tnr3_like"/>
    <property type="match status" value="1"/>
</dbReference>
<dbReference type="Gene3D" id="3.90.79.10">
    <property type="entry name" value="Nucleoside Triphosphate Pyrophosphohydrolase"/>
    <property type="match status" value="1"/>
</dbReference>
<keyword evidence="3" id="KW-1185">Reference proteome</keyword>
<dbReference type="PROSITE" id="PS51462">
    <property type="entry name" value="NUDIX"/>
    <property type="match status" value="1"/>
</dbReference>
<name>A0A0F5K5K3_9BURK</name>
<dbReference type="EMBL" id="LAQU01000001">
    <property type="protein sequence ID" value="KKB65411.1"/>
    <property type="molecule type" value="Genomic_DNA"/>
</dbReference>
<gene>
    <name evidence="2" type="ORF">WM40_01015</name>
</gene>
<dbReference type="Proteomes" id="UP000033618">
    <property type="component" value="Unassembled WGS sequence"/>
</dbReference>
<dbReference type="Pfam" id="PF15916">
    <property type="entry name" value="DUF4743"/>
    <property type="match status" value="1"/>
</dbReference>
<reference evidence="2 3" key="1">
    <citation type="submission" date="2015-03" db="EMBL/GenBank/DDBJ databases">
        <title>Draft Genome Sequence of Burkholderia andropogonis type strain ICMP2807, isolated from Sorghum bicolor.</title>
        <authorList>
            <person name="Lopes-Santos L."/>
            <person name="Castro D.B."/>
            <person name="Ottoboni L.M."/>
            <person name="Park D."/>
            <person name="Weirc B.S."/>
            <person name="Destefano S.A."/>
        </authorList>
    </citation>
    <scope>NUCLEOTIDE SEQUENCE [LARGE SCALE GENOMIC DNA]</scope>
    <source>
        <strain evidence="2 3">ICMP2807</strain>
    </source>
</reference>
<evidence type="ECO:0000313" key="3">
    <source>
        <dbReference type="Proteomes" id="UP000033618"/>
    </source>
</evidence>
<evidence type="ECO:0000259" key="1">
    <source>
        <dbReference type="PROSITE" id="PS51462"/>
    </source>
</evidence>
<dbReference type="STRING" id="28092.WM40_01015"/>
<sequence length="316" mass="33840">MTGGPTGAPACIADARYFDPSRFWRFEINGVRVGWVRHDDVARLARWPGYFAFVPGRRAIDGGAEPTRGADEGGAVFDNTQGAGVVMLAPSLADEPARTRALGEVIATLRDDGRITGWRDEIFAIRNTFDDPPLAFIERAASRFFGTMTYAVHVNGVQGTLADEAGMSMWIARRSNAKAVDPGRLDNLVGGGIPWGCSIAEALVKECWEESGIAAALAATATPGGILHVLTEIDQGVQAEQLFVFDLALPYDFVPHAEDGEVAEHLHVTLADVLLAIARGEMTMDASIATLDCALRRGWITAQHAMGFGALYSAPL</sequence>
<proteinExistence type="predicted"/>
<accession>A0A0F5K5K3</accession>
<protein>
    <recommendedName>
        <fullName evidence="1">Nudix hydrolase domain-containing protein</fullName>
    </recommendedName>
</protein>
<dbReference type="InterPro" id="IPR000086">
    <property type="entry name" value="NUDIX_hydrolase_dom"/>
</dbReference>
<dbReference type="InterPro" id="IPR031804">
    <property type="entry name" value="DUF4743"/>
</dbReference>
<dbReference type="GO" id="GO:0003824">
    <property type="term" value="F:catalytic activity"/>
    <property type="evidence" value="ECO:0007669"/>
    <property type="project" value="UniProtKB-ARBA"/>
</dbReference>
<dbReference type="InterPro" id="IPR015797">
    <property type="entry name" value="NUDIX_hydrolase-like_dom_sf"/>
</dbReference>